<evidence type="ECO:0000313" key="2">
    <source>
        <dbReference type="Proteomes" id="UP000824267"/>
    </source>
</evidence>
<evidence type="ECO:0000313" key="1">
    <source>
        <dbReference type="EMBL" id="HIW87249.1"/>
    </source>
</evidence>
<sequence>MEERKIKSVQTTRGELQYYRDWENSDGGIAMINDKTLKRYRELTDEQSNVDTKKFDVFFAFSNEQFEKGLKGIRPLAEGEKLVSIGGGGFATKDGAKRLFEFYESIDAKIKAECDPQEVYFYEYNNHESQISWNGDLEAIKIILSLFGEEAARKIKRYNASMSVANLVRKPIKVSGLYFNYNGEKKQPTSLWFSNVESEVSHRGKCHSMYGGMLYDVFSPDGTPFCNEDLAGLSTSYDDDTIYNYHVD</sequence>
<dbReference type="AlphaFoldDB" id="A0A9D1RGH4"/>
<organism evidence="1 2">
    <name type="scientific">Candidatus Onthomorpha intestinigallinarum</name>
    <dbReference type="NCBI Taxonomy" id="2840880"/>
    <lineage>
        <taxon>Bacteria</taxon>
        <taxon>Pseudomonadati</taxon>
        <taxon>Bacteroidota</taxon>
        <taxon>Bacteroidia</taxon>
        <taxon>Bacteroidales</taxon>
        <taxon>Candidatus Onthomorpha</taxon>
    </lineage>
</organism>
<dbReference type="Pfam" id="PF24692">
    <property type="entry name" value="DUF7659"/>
    <property type="match status" value="1"/>
</dbReference>
<comment type="caution">
    <text evidence="1">The sequence shown here is derived from an EMBL/GenBank/DDBJ whole genome shotgun (WGS) entry which is preliminary data.</text>
</comment>
<reference evidence="1" key="2">
    <citation type="submission" date="2021-04" db="EMBL/GenBank/DDBJ databases">
        <authorList>
            <person name="Gilroy R."/>
        </authorList>
    </citation>
    <scope>NUCLEOTIDE SEQUENCE</scope>
    <source>
        <strain evidence="1">Gambia16-930</strain>
    </source>
</reference>
<name>A0A9D1RGH4_9BACT</name>
<accession>A0A9D1RGH4</accession>
<proteinExistence type="predicted"/>
<dbReference type="EMBL" id="DXGG01000107">
    <property type="protein sequence ID" value="HIW87249.1"/>
    <property type="molecule type" value="Genomic_DNA"/>
</dbReference>
<dbReference type="InterPro" id="IPR056076">
    <property type="entry name" value="DUF7659"/>
</dbReference>
<protein>
    <submittedName>
        <fullName evidence="1">Uncharacterized protein</fullName>
    </submittedName>
</protein>
<reference evidence="1" key="1">
    <citation type="journal article" date="2021" name="PeerJ">
        <title>Extensive microbial diversity within the chicken gut microbiome revealed by metagenomics and culture.</title>
        <authorList>
            <person name="Gilroy R."/>
            <person name="Ravi A."/>
            <person name="Getino M."/>
            <person name="Pursley I."/>
            <person name="Horton D.L."/>
            <person name="Alikhan N.F."/>
            <person name="Baker D."/>
            <person name="Gharbi K."/>
            <person name="Hall N."/>
            <person name="Watson M."/>
            <person name="Adriaenssens E.M."/>
            <person name="Foster-Nyarko E."/>
            <person name="Jarju S."/>
            <person name="Secka A."/>
            <person name="Antonio M."/>
            <person name="Oren A."/>
            <person name="Chaudhuri R.R."/>
            <person name="La Ragione R."/>
            <person name="Hildebrand F."/>
            <person name="Pallen M.J."/>
        </authorList>
    </citation>
    <scope>NUCLEOTIDE SEQUENCE</scope>
    <source>
        <strain evidence="1">Gambia16-930</strain>
    </source>
</reference>
<dbReference type="Proteomes" id="UP000824267">
    <property type="component" value="Unassembled WGS sequence"/>
</dbReference>
<gene>
    <name evidence="1" type="ORF">IAC47_03120</name>
</gene>